<dbReference type="RefSeq" id="WP_237091820.1">
    <property type="nucleotide sequence ID" value="NZ_CP116766.1"/>
</dbReference>
<dbReference type="InterPro" id="IPR009057">
    <property type="entry name" value="Homeodomain-like_sf"/>
</dbReference>
<protein>
    <submittedName>
        <fullName evidence="2">IS630 transposase-related protein</fullName>
    </submittedName>
</protein>
<dbReference type="InterPro" id="IPR002622">
    <property type="entry name" value="Transposase_14"/>
</dbReference>
<name>A0ABY7RIR9_9NEIS</name>
<proteinExistence type="predicted"/>
<evidence type="ECO:0000313" key="2">
    <source>
        <dbReference type="EMBL" id="WCL71088.1"/>
    </source>
</evidence>
<reference evidence="2 3" key="1">
    <citation type="submission" date="2023-01" db="EMBL/GenBank/DDBJ databases">
        <authorList>
            <person name="Yang C."/>
        </authorList>
    </citation>
    <scope>NUCLEOTIDE SEQUENCE [LARGE SCALE GENOMIC DNA]</scope>
    <source>
        <strain evidence="2 3">ZJ106</strain>
    </source>
</reference>
<dbReference type="EMBL" id="CP116766">
    <property type="protein sequence ID" value="WCL71088.1"/>
    <property type="molecule type" value="Genomic_DNA"/>
</dbReference>
<organism evidence="2 3">
    <name type="scientific">Neisseria lisongii</name>
    <dbReference type="NCBI Taxonomy" id="2912188"/>
    <lineage>
        <taxon>Bacteria</taxon>
        <taxon>Pseudomonadati</taxon>
        <taxon>Pseudomonadota</taxon>
        <taxon>Betaproteobacteria</taxon>
        <taxon>Neisseriales</taxon>
        <taxon>Neisseriaceae</taxon>
        <taxon>Neisseria</taxon>
    </lineage>
</organism>
<dbReference type="Proteomes" id="UP001221268">
    <property type="component" value="Chromosome"/>
</dbReference>
<feature type="domain" description="Transposase Synechocystis PCC 6803" evidence="1">
    <location>
        <begin position="1"/>
        <end position="101"/>
    </location>
</feature>
<accession>A0ABY7RIR9</accession>
<evidence type="ECO:0000259" key="1">
    <source>
        <dbReference type="Pfam" id="PF01710"/>
    </source>
</evidence>
<sequence length="102" mass="11823">MTYSTDFRKLTLAKLKQGLSIRKAAKELGIGSDTLFRWTKNPVPKAYPKDRKPFKITKEALFLDVEQYPDAYCYERAERFNCSTGAIHKALQKYGISRKKDQ</sequence>
<dbReference type="Pfam" id="PF01710">
    <property type="entry name" value="HTH_Tnp_IS630"/>
    <property type="match status" value="1"/>
</dbReference>
<keyword evidence="3" id="KW-1185">Reference proteome</keyword>
<gene>
    <name evidence="2" type="ORF">PJU73_06950</name>
</gene>
<dbReference type="SUPFAM" id="SSF46689">
    <property type="entry name" value="Homeodomain-like"/>
    <property type="match status" value="1"/>
</dbReference>
<evidence type="ECO:0000313" key="3">
    <source>
        <dbReference type="Proteomes" id="UP001221268"/>
    </source>
</evidence>